<reference evidence="2" key="2">
    <citation type="journal article" date="2015" name="Data Brief">
        <title>Shoot transcriptome of the giant reed, Arundo donax.</title>
        <authorList>
            <person name="Barrero R.A."/>
            <person name="Guerrero F.D."/>
            <person name="Moolhuijzen P."/>
            <person name="Goolsby J.A."/>
            <person name="Tidwell J."/>
            <person name="Bellgard S.E."/>
            <person name="Bellgard M.I."/>
        </authorList>
    </citation>
    <scope>NUCLEOTIDE SEQUENCE</scope>
    <source>
        <tissue evidence="2">Shoot tissue taken approximately 20 cm above the soil surface</tissue>
    </source>
</reference>
<dbReference type="AlphaFoldDB" id="A0A0A9BDN0"/>
<feature type="region of interest" description="Disordered" evidence="1">
    <location>
        <begin position="1"/>
        <end position="42"/>
    </location>
</feature>
<sequence>MFHTHSIPADNAGGGSRQEQSKHPRSACRSVQKRAARWNTST</sequence>
<feature type="compositionally biased region" description="Basic residues" evidence="1">
    <location>
        <begin position="23"/>
        <end position="36"/>
    </location>
</feature>
<proteinExistence type="predicted"/>
<dbReference type="EMBL" id="GBRH01237642">
    <property type="protein sequence ID" value="JAD60253.1"/>
    <property type="molecule type" value="Transcribed_RNA"/>
</dbReference>
<accession>A0A0A9BDN0</accession>
<organism evidence="2">
    <name type="scientific">Arundo donax</name>
    <name type="common">Giant reed</name>
    <name type="synonym">Donax arundinaceus</name>
    <dbReference type="NCBI Taxonomy" id="35708"/>
    <lineage>
        <taxon>Eukaryota</taxon>
        <taxon>Viridiplantae</taxon>
        <taxon>Streptophyta</taxon>
        <taxon>Embryophyta</taxon>
        <taxon>Tracheophyta</taxon>
        <taxon>Spermatophyta</taxon>
        <taxon>Magnoliopsida</taxon>
        <taxon>Liliopsida</taxon>
        <taxon>Poales</taxon>
        <taxon>Poaceae</taxon>
        <taxon>PACMAD clade</taxon>
        <taxon>Arundinoideae</taxon>
        <taxon>Arundineae</taxon>
        <taxon>Arundo</taxon>
    </lineage>
</organism>
<evidence type="ECO:0000313" key="2">
    <source>
        <dbReference type="EMBL" id="JAD60253.1"/>
    </source>
</evidence>
<name>A0A0A9BDN0_ARUDO</name>
<protein>
    <submittedName>
        <fullName evidence="2">Uncharacterized protein</fullName>
    </submittedName>
</protein>
<evidence type="ECO:0000256" key="1">
    <source>
        <dbReference type="SAM" id="MobiDB-lite"/>
    </source>
</evidence>
<reference evidence="2" key="1">
    <citation type="submission" date="2014-09" db="EMBL/GenBank/DDBJ databases">
        <authorList>
            <person name="Magalhaes I.L.F."/>
            <person name="Oliveira U."/>
            <person name="Santos F.R."/>
            <person name="Vidigal T.H.D.A."/>
            <person name="Brescovit A.D."/>
            <person name="Santos A.J."/>
        </authorList>
    </citation>
    <scope>NUCLEOTIDE SEQUENCE</scope>
    <source>
        <tissue evidence="2">Shoot tissue taken approximately 20 cm above the soil surface</tissue>
    </source>
</reference>